<proteinExistence type="predicted"/>
<dbReference type="AlphaFoldDB" id="A0A378YU14"/>
<evidence type="ECO:0000313" key="1">
    <source>
        <dbReference type="EMBL" id="SUA80675.1"/>
    </source>
</evidence>
<name>A0A378YU14_9BURK</name>
<organism evidence="1 2">
    <name type="scientific">Pandoraea pnomenusa</name>
    <dbReference type="NCBI Taxonomy" id="93220"/>
    <lineage>
        <taxon>Bacteria</taxon>
        <taxon>Pseudomonadati</taxon>
        <taxon>Pseudomonadota</taxon>
        <taxon>Betaproteobacteria</taxon>
        <taxon>Burkholderiales</taxon>
        <taxon>Burkholderiaceae</taxon>
        <taxon>Pandoraea</taxon>
    </lineage>
</organism>
<dbReference type="RefSeq" id="WP_038620134.1">
    <property type="nucleotide sequence ID" value="NZ_CP009553.3"/>
</dbReference>
<reference evidence="1 2" key="1">
    <citation type="submission" date="2018-06" db="EMBL/GenBank/DDBJ databases">
        <authorList>
            <consortium name="Pathogen Informatics"/>
            <person name="Doyle S."/>
        </authorList>
    </citation>
    <scope>NUCLEOTIDE SEQUENCE [LARGE SCALE GENOMIC DNA]</scope>
    <source>
        <strain evidence="1 2">NCTC13160</strain>
    </source>
</reference>
<gene>
    <name evidence="1" type="ORF">NCTC13160_03868</name>
</gene>
<accession>A0A378YU14</accession>
<evidence type="ECO:0000313" key="2">
    <source>
        <dbReference type="Proteomes" id="UP000254573"/>
    </source>
</evidence>
<dbReference type="EMBL" id="UGSG01000001">
    <property type="protein sequence ID" value="SUA80675.1"/>
    <property type="molecule type" value="Genomic_DNA"/>
</dbReference>
<protein>
    <submittedName>
        <fullName evidence="1">Uncharacterized protein</fullName>
    </submittedName>
</protein>
<dbReference type="OrthoDB" id="9820939at2"/>
<dbReference type="KEGG" id="ppnm:LV28_19610"/>
<sequence>MPTLTDAQWQSIAKRSPDDIPALMAFLHCPAAQAIPERISQALAVPLECTTAIPAHDGVLWSRRLLQHFRQTDGKVALVDGEALRYASQSENTWRRMAAYLGARRLARALARRVQRSQLEVVLDLAGPDALQFARRPLLDDPLVLDDTQEWSNEQIAACLMPGGLACLQRSFEALPPALAWRGRLRLPAPPDTENHTVPPAEVLWPICLALAKELNSSWFS</sequence>
<dbReference type="Proteomes" id="UP000254573">
    <property type="component" value="Unassembled WGS sequence"/>
</dbReference>